<dbReference type="KEGG" id="aall:I6G90_06660"/>
<dbReference type="Proteomes" id="UP000595101">
    <property type="component" value="Chromosome"/>
</dbReference>
<dbReference type="GeneID" id="60785272"/>
<dbReference type="EMBL" id="CP065745">
    <property type="protein sequence ID" value="QPR56091.1"/>
    <property type="molecule type" value="Genomic_DNA"/>
</dbReference>
<dbReference type="AlphaFoldDB" id="A0A7T2UNT5"/>
<evidence type="ECO:0000313" key="1">
    <source>
        <dbReference type="EMBL" id="QPR56091.1"/>
    </source>
</evidence>
<accession>A0A7T2UNT5</accession>
<name>A0A7T2UNT5_9GAMM</name>
<gene>
    <name evidence="1" type="ORF">I6G90_06660</name>
</gene>
<sequence length="98" mass="11082">MTEELAMNLPMIDNTKEPLLKFASMPPHRQWATASAAGIAQFLENQGKTVHAPRFKAEPDTRLADEIREDDLLPYLANAVTHYFSTPMSIEELFLHAK</sequence>
<organism evidence="1 2">
    <name type="scientific">Aeromonas allosaccharophila</name>
    <dbReference type="NCBI Taxonomy" id="656"/>
    <lineage>
        <taxon>Bacteria</taxon>
        <taxon>Pseudomonadati</taxon>
        <taxon>Pseudomonadota</taxon>
        <taxon>Gammaproteobacteria</taxon>
        <taxon>Aeromonadales</taxon>
        <taxon>Aeromonadaceae</taxon>
        <taxon>Aeromonas</taxon>
    </lineage>
</organism>
<proteinExistence type="predicted"/>
<protein>
    <submittedName>
        <fullName evidence="1">Uncharacterized protein</fullName>
    </submittedName>
</protein>
<dbReference type="RefSeq" id="WP_197930372.1">
    <property type="nucleotide sequence ID" value="NZ_CP065745.1"/>
</dbReference>
<evidence type="ECO:0000313" key="2">
    <source>
        <dbReference type="Proteomes" id="UP000595101"/>
    </source>
</evidence>
<reference evidence="1 2" key="1">
    <citation type="submission" date="2020-12" db="EMBL/GenBank/DDBJ databases">
        <title>FDA dAtabase for Regulatory Grade micrObial Sequences (FDA-ARGOS): Supporting development and validation of Infectious Disease Dx tests.</title>
        <authorList>
            <person name="Sproer C."/>
            <person name="Gronow S."/>
            <person name="Severitt S."/>
            <person name="Schroder I."/>
            <person name="Tallon L."/>
            <person name="Sadzewicz L."/>
            <person name="Zhao X."/>
            <person name="Boylan J."/>
            <person name="Ott S."/>
            <person name="Bowen H."/>
            <person name="Vavikolanu K."/>
            <person name="Mehta A."/>
            <person name="Aluvathingal J."/>
            <person name="Nadendla S."/>
            <person name="Lowell S."/>
            <person name="Myers T."/>
            <person name="Yan Y."/>
            <person name="Sichtig H."/>
        </authorList>
    </citation>
    <scope>NUCLEOTIDE SEQUENCE [LARGE SCALE GENOMIC DNA]</scope>
    <source>
        <strain evidence="1 2">FDAARGOS_933</strain>
    </source>
</reference>